<gene>
    <name evidence="1" type="primary">jg18576</name>
    <name evidence="1" type="ORF">PAEG_LOCUS7239</name>
</gene>
<sequence length="107" mass="11062">MQLNKTEVSARDKLIATNIFQIISAQCQMPGCYGPGYGTPYPVYIGNRDNDDWKCILPILMLLLSDGGIGGGGGCGGCGCGCGNSGGGTIPIPYPIPIPINNPIVNC</sequence>
<dbReference type="AlphaFoldDB" id="A0A8S4R0R7"/>
<evidence type="ECO:0000313" key="2">
    <source>
        <dbReference type="Proteomes" id="UP000838756"/>
    </source>
</evidence>
<proteinExistence type="predicted"/>
<evidence type="ECO:0000313" key="1">
    <source>
        <dbReference type="EMBL" id="CAH2226538.1"/>
    </source>
</evidence>
<name>A0A8S4R0R7_9NEOP</name>
<dbReference type="Proteomes" id="UP000838756">
    <property type="component" value="Unassembled WGS sequence"/>
</dbReference>
<organism evidence="1 2">
    <name type="scientific">Pararge aegeria aegeria</name>
    <dbReference type="NCBI Taxonomy" id="348720"/>
    <lineage>
        <taxon>Eukaryota</taxon>
        <taxon>Metazoa</taxon>
        <taxon>Ecdysozoa</taxon>
        <taxon>Arthropoda</taxon>
        <taxon>Hexapoda</taxon>
        <taxon>Insecta</taxon>
        <taxon>Pterygota</taxon>
        <taxon>Neoptera</taxon>
        <taxon>Endopterygota</taxon>
        <taxon>Lepidoptera</taxon>
        <taxon>Glossata</taxon>
        <taxon>Ditrysia</taxon>
        <taxon>Papilionoidea</taxon>
        <taxon>Nymphalidae</taxon>
        <taxon>Satyrinae</taxon>
        <taxon>Satyrini</taxon>
        <taxon>Parargina</taxon>
        <taxon>Pararge</taxon>
    </lineage>
</organism>
<accession>A0A8S4R0R7</accession>
<comment type="caution">
    <text evidence="1">The sequence shown here is derived from an EMBL/GenBank/DDBJ whole genome shotgun (WGS) entry which is preliminary data.</text>
</comment>
<protein>
    <submittedName>
        <fullName evidence="1">Jg18576 protein</fullName>
    </submittedName>
</protein>
<dbReference type="EMBL" id="CAKXAJ010021535">
    <property type="protein sequence ID" value="CAH2226538.1"/>
    <property type="molecule type" value="Genomic_DNA"/>
</dbReference>
<keyword evidence="2" id="KW-1185">Reference proteome</keyword>
<reference evidence="1" key="1">
    <citation type="submission" date="2022-03" db="EMBL/GenBank/DDBJ databases">
        <authorList>
            <person name="Lindestad O."/>
        </authorList>
    </citation>
    <scope>NUCLEOTIDE SEQUENCE</scope>
</reference>